<reference evidence="1" key="1">
    <citation type="journal article" date="2014" name="Front. Microbiol.">
        <title>High frequency of phylogenetically diverse reductive dehalogenase-homologous genes in deep subseafloor sedimentary metagenomes.</title>
        <authorList>
            <person name="Kawai M."/>
            <person name="Futagami T."/>
            <person name="Toyoda A."/>
            <person name="Takaki Y."/>
            <person name="Nishi S."/>
            <person name="Hori S."/>
            <person name="Arai W."/>
            <person name="Tsubouchi T."/>
            <person name="Morono Y."/>
            <person name="Uchiyama I."/>
            <person name="Ito T."/>
            <person name="Fujiyama A."/>
            <person name="Inagaki F."/>
            <person name="Takami H."/>
        </authorList>
    </citation>
    <scope>NUCLEOTIDE SEQUENCE</scope>
    <source>
        <strain evidence="1">Expedition CK06-06</strain>
    </source>
</reference>
<dbReference type="AlphaFoldDB" id="X1V2S5"/>
<comment type="caution">
    <text evidence="1">The sequence shown here is derived from an EMBL/GenBank/DDBJ whole genome shotgun (WGS) entry which is preliminary data.</text>
</comment>
<sequence length="29" mass="3078">KQIPAIAGIFILGRVTVESLLSKGIEVPK</sequence>
<dbReference type="EMBL" id="BARW01040015">
    <property type="protein sequence ID" value="GAJ24063.1"/>
    <property type="molecule type" value="Genomic_DNA"/>
</dbReference>
<accession>X1V2S5</accession>
<feature type="non-terminal residue" evidence="1">
    <location>
        <position position="1"/>
    </location>
</feature>
<protein>
    <submittedName>
        <fullName evidence="1">Uncharacterized protein</fullName>
    </submittedName>
</protein>
<name>X1V2S5_9ZZZZ</name>
<proteinExistence type="predicted"/>
<gene>
    <name evidence="1" type="ORF">S12H4_60687</name>
</gene>
<organism evidence="1">
    <name type="scientific">marine sediment metagenome</name>
    <dbReference type="NCBI Taxonomy" id="412755"/>
    <lineage>
        <taxon>unclassified sequences</taxon>
        <taxon>metagenomes</taxon>
        <taxon>ecological metagenomes</taxon>
    </lineage>
</organism>
<evidence type="ECO:0000313" key="1">
    <source>
        <dbReference type="EMBL" id="GAJ24063.1"/>
    </source>
</evidence>